<proteinExistence type="predicted"/>
<dbReference type="AlphaFoldDB" id="A0A5B8VQ37"/>
<feature type="region of interest" description="Disordered" evidence="1">
    <location>
        <begin position="1"/>
        <end position="20"/>
    </location>
</feature>
<evidence type="ECO:0000256" key="1">
    <source>
        <dbReference type="SAM" id="MobiDB-lite"/>
    </source>
</evidence>
<organism evidence="2 3">
    <name type="scientific">Arachidicoccus ginsenosidivorans</name>
    <dbReference type="NCBI Taxonomy" id="496057"/>
    <lineage>
        <taxon>Bacteria</taxon>
        <taxon>Pseudomonadati</taxon>
        <taxon>Bacteroidota</taxon>
        <taxon>Chitinophagia</taxon>
        <taxon>Chitinophagales</taxon>
        <taxon>Chitinophagaceae</taxon>
        <taxon>Arachidicoccus</taxon>
    </lineage>
</organism>
<gene>
    <name evidence="2" type="ORF">FSB73_20805</name>
</gene>
<reference evidence="2 3" key="1">
    <citation type="journal article" date="2017" name="Int. J. Syst. Evol. Microbiol.">
        <title>Arachidicoccus ginsenosidivorans sp. nov., with ginsenoside-converting activity isolated from ginseng cultivating soil.</title>
        <authorList>
            <person name="Siddiqi M.Z."/>
            <person name="Aslam Z."/>
            <person name="Im W.T."/>
        </authorList>
    </citation>
    <scope>NUCLEOTIDE SEQUENCE [LARGE SCALE GENOMIC DNA]</scope>
    <source>
        <strain evidence="2 3">Gsoil 809</strain>
    </source>
</reference>
<name>A0A5B8VQ37_9BACT</name>
<evidence type="ECO:0000313" key="2">
    <source>
        <dbReference type="EMBL" id="QEC73744.1"/>
    </source>
</evidence>
<dbReference type="Proteomes" id="UP000321291">
    <property type="component" value="Chromosome"/>
</dbReference>
<evidence type="ECO:0008006" key="4">
    <source>
        <dbReference type="Google" id="ProtNLM"/>
    </source>
</evidence>
<protein>
    <recommendedName>
        <fullName evidence="4">Tetratricopeptide repeat protein</fullName>
    </recommendedName>
</protein>
<evidence type="ECO:0000313" key="3">
    <source>
        <dbReference type="Proteomes" id="UP000321291"/>
    </source>
</evidence>
<accession>A0A5B8VQ37</accession>
<dbReference type="RefSeq" id="WP_146786726.1">
    <property type="nucleotide sequence ID" value="NZ_CP042434.1"/>
</dbReference>
<feature type="compositionally biased region" description="Basic residues" evidence="1">
    <location>
        <begin position="1"/>
        <end position="15"/>
    </location>
</feature>
<keyword evidence="3" id="KW-1185">Reference proteome</keyword>
<dbReference type="KEGG" id="agi:FSB73_20805"/>
<sequence>MGAKHSKKKKKKKNAKPLAQKANRDTYFATDRIKHLPRGHYYTAITKIEEAAVCVFVTREHVNDCLSFAYFGISMFTGEIKDCDYQFNIKKEFFEELIEEFQLKPFAEKQSIELLIYDALNVHQSEGYPSVQGTLLAKNILSWDYDFLKNSPKAIQLFPFQNPDFDLEQLAQQSKPKKQLKNKWHSYDPQLVKGWTKQHWEKFLEKTLDLDPQEDLDEFEIWTPLVFILEKHYLPQLFANKQIMTDLDRLEKSLPDLTGNELTDINFDYEMEQEEVLLQQSIQIELDSADSRKKWVTIQKRCEEFIEKFPRNEIVPFYLLDAYNYLGYTNKAYQLSSECYHKMPSNSKAIVQYLSLLMAQNKNNLIKQLLSNGFLLEDHVPSQYKFKLGQYHYYYFELDRFLFQLGHWQEAWRLMNWFINSPGLDNNETIKTMWSASYFTPAYVIYKEICETHIQNKAILNKIADNMAAASLALV</sequence>
<dbReference type="EMBL" id="CP042434">
    <property type="protein sequence ID" value="QEC73744.1"/>
    <property type="molecule type" value="Genomic_DNA"/>
</dbReference>